<accession>A0A915HX22</accession>
<evidence type="ECO:0000313" key="2">
    <source>
        <dbReference type="WBParaSite" id="nRc.2.0.1.t05861-RA"/>
    </source>
</evidence>
<dbReference type="Proteomes" id="UP000887565">
    <property type="component" value="Unplaced"/>
</dbReference>
<name>A0A915HX22_ROMCU</name>
<organism evidence="1 2">
    <name type="scientific">Romanomermis culicivorax</name>
    <name type="common">Nematode worm</name>
    <dbReference type="NCBI Taxonomy" id="13658"/>
    <lineage>
        <taxon>Eukaryota</taxon>
        <taxon>Metazoa</taxon>
        <taxon>Ecdysozoa</taxon>
        <taxon>Nematoda</taxon>
        <taxon>Enoplea</taxon>
        <taxon>Dorylaimia</taxon>
        <taxon>Mermithida</taxon>
        <taxon>Mermithoidea</taxon>
        <taxon>Mermithidae</taxon>
        <taxon>Romanomermis</taxon>
    </lineage>
</organism>
<sequence length="147" mass="16064">MGPKYAGRMTVSRVFLVVSTASSKRNFSTFGFFHNKLDEKLVFIKFNASNSFDGAKDGGRFSHAKHRKKKLLEASQTHFWLCLKDDQSSTGQSEFQRAGTTTLTSVVSVLKGILGGTGAVPILANVRIGVTIPARAQQETLGWEPVD</sequence>
<reference evidence="2" key="1">
    <citation type="submission" date="2022-11" db="UniProtKB">
        <authorList>
            <consortium name="WormBaseParasite"/>
        </authorList>
    </citation>
    <scope>IDENTIFICATION</scope>
</reference>
<protein>
    <submittedName>
        <fullName evidence="2">Uncharacterized protein</fullName>
    </submittedName>
</protein>
<dbReference type="WBParaSite" id="nRc.2.0.1.t05861-RA">
    <property type="protein sequence ID" value="nRc.2.0.1.t05861-RA"/>
    <property type="gene ID" value="nRc.2.0.1.g05861"/>
</dbReference>
<keyword evidence="1" id="KW-1185">Reference proteome</keyword>
<evidence type="ECO:0000313" key="1">
    <source>
        <dbReference type="Proteomes" id="UP000887565"/>
    </source>
</evidence>
<dbReference type="AlphaFoldDB" id="A0A915HX22"/>
<proteinExistence type="predicted"/>